<comment type="caution">
    <text evidence="2">The sequence shown here is derived from an EMBL/GenBank/DDBJ whole genome shotgun (WGS) entry which is preliminary data.</text>
</comment>
<sequence length="256" mass="28363">MGTLIILELKKMFFKKRILIVWVGSLLLSFVSIRAFSIEETYADIFSKGYGLVPLMGIIMFMIFSAAYTLEYSSNMAGLIKTTKNGKREIILAKSIAAGISASIINISIFLIVVLSALTKFKFDGLNIPLKSLWYFGNSGSDITVIQMILITLLTIILGSFFFAQIGLFLSSISKSAAVPFVFGGLIMGLPYILEGFLSGIGLSKYLAFTPLWGMMSFQLIRYKSPTITPIILIIIFIVGLILLHKFTLKAFTKER</sequence>
<accession>A0ABS6FY06</accession>
<organism evidence="2 3">
    <name type="scientific">Alkaliphilus flagellatus</name>
    <dbReference type="NCBI Taxonomy" id="2841507"/>
    <lineage>
        <taxon>Bacteria</taxon>
        <taxon>Bacillati</taxon>
        <taxon>Bacillota</taxon>
        <taxon>Clostridia</taxon>
        <taxon>Peptostreptococcales</taxon>
        <taxon>Natronincolaceae</taxon>
        <taxon>Alkaliphilus</taxon>
    </lineage>
</organism>
<evidence type="ECO:0000313" key="2">
    <source>
        <dbReference type="EMBL" id="MBU5675113.1"/>
    </source>
</evidence>
<name>A0ABS6FY06_9FIRM</name>
<reference evidence="2 3" key="1">
    <citation type="submission" date="2021-06" db="EMBL/GenBank/DDBJ databases">
        <authorList>
            <person name="Sun Q."/>
            <person name="Li D."/>
        </authorList>
    </citation>
    <scope>NUCLEOTIDE SEQUENCE [LARGE SCALE GENOMIC DNA]</scope>
    <source>
        <strain evidence="2 3">MSJ-5</strain>
    </source>
</reference>
<feature type="transmembrane region" description="Helical" evidence="1">
    <location>
        <begin position="228"/>
        <end position="249"/>
    </location>
</feature>
<keyword evidence="1" id="KW-0472">Membrane</keyword>
<evidence type="ECO:0008006" key="4">
    <source>
        <dbReference type="Google" id="ProtNLM"/>
    </source>
</evidence>
<feature type="transmembrane region" description="Helical" evidence="1">
    <location>
        <begin position="91"/>
        <end position="118"/>
    </location>
</feature>
<feature type="transmembrane region" description="Helical" evidence="1">
    <location>
        <begin position="145"/>
        <end position="170"/>
    </location>
</feature>
<evidence type="ECO:0000313" key="3">
    <source>
        <dbReference type="Proteomes" id="UP000779508"/>
    </source>
</evidence>
<dbReference type="RefSeq" id="WP_216414616.1">
    <property type="nucleotide sequence ID" value="NZ_JAHLQK010000001.1"/>
</dbReference>
<protein>
    <recommendedName>
        <fullName evidence="4">ABC transporter permease</fullName>
    </recommendedName>
</protein>
<gene>
    <name evidence="2" type="ORF">KQI88_01615</name>
</gene>
<keyword evidence="1" id="KW-0812">Transmembrane</keyword>
<proteinExistence type="predicted"/>
<feature type="transmembrane region" description="Helical" evidence="1">
    <location>
        <begin position="182"/>
        <end position="208"/>
    </location>
</feature>
<dbReference type="EMBL" id="JAHLQK010000001">
    <property type="protein sequence ID" value="MBU5675113.1"/>
    <property type="molecule type" value="Genomic_DNA"/>
</dbReference>
<dbReference type="Proteomes" id="UP000779508">
    <property type="component" value="Unassembled WGS sequence"/>
</dbReference>
<evidence type="ECO:0000256" key="1">
    <source>
        <dbReference type="SAM" id="Phobius"/>
    </source>
</evidence>
<keyword evidence="1" id="KW-1133">Transmembrane helix</keyword>
<feature type="transmembrane region" description="Helical" evidence="1">
    <location>
        <begin position="51"/>
        <end position="70"/>
    </location>
</feature>
<keyword evidence="3" id="KW-1185">Reference proteome</keyword>